<reference evidence="1 2" key="2">
    <citation type="journal article" date="2013" name="Genome Biol. Evol.">
        <title>Genome sequencing of Giardia lamblia genotypes A2 and B isolates (DH and GS) and comparative analysis with the genomes of genotypes A1 and E (WB and Pig).</title>
        <authorList>
            <person name="Adam R.D."/>
            <person name="Dahlstrom E.W."/>
            <person name="Martens C.A."/>
            <person name="Bruno D.P."/>
            <person name="Barbian K.D."/>
            <person name="Ricklefs S.M."/>
            <person name="Hernandez M.M."/>
            <person name="Narla N.P."/>
            <person name="Patel R.B."/>
            <person name="Porcella S.F."/>
            <person name="Nash T.E."/>
        </authorList>
    </citation>
    <scope>NUCLEOTIDE SEQUENCE [LARGE SCALE GENOMIC DNA]</scope>
    <source>
        <strain evidence="1 2">DH</strain>
    </source>
</reference>
<evidence type="ECO:0008006" key="3">
    <source>
        <dbReference type="Google" id="ProtNLM"/>
    </source>
</evidence>
<dbReference type="Gene3D" id="1.10.510.10">
    <property type="entry name" value="Transferase(Phosphotransferase) domain 1"/>
    <property type="match status" value="1"/>
</dbReference>
<dbReference type="VEuPathDB" id="GiardiaDB:DHA2_150072"/>
<organism evidence="1 2">
    <name type="scientific">Giardia intestinalis</name>
    <name type="common">Giardia lamblia</name>
    <dbReference type="NCBI Taxonomy" id="5741"/>
    <lineage>
        <taxon>Eukaryota</taxon>
        <taxon>Metamonada</taxon>
        <taxon>Diplomonadida</taxon>
        <taxon>Hexamitidae</taxon>
        <taxon>Giardiinae</taxon>
        <taxon>Giardia</taxon>
    </lineage>
</organism>
<dbReference type="Proteomes" id="UP000018320">
    <property type="component" value="Unassembled WGS sequence"/>
</dbReference>
<protein>
    <recommendedName>
        <fullName evidence="3">Protein kinase domain-containing protein</fullName>
    </recommendedName>
</protein>
<dbReference type="EMBL" id="AHGT01000005">
    <property type="protein sequence ID" value="ESU39143.1"/>
    <property type="molecule type" value="Genomic_DNA"/>
</dbReference>
<dbReference type="AlphaFoldDB" id="V6TJL3"/>
<reference evidence="2" key="1">
    <citation type="submission" date="2012-02" db="EMBL/GenBank/DDBJ databases">
        <title>Genome sequencing of Giardia lamblia Genotypes A2 and B isolates (DH and GS) and comparative analysis with the genomes of Genotypes A1 and E (WB and Pig).</title>
        <authorList>
            <person name="Adam R."/>
            <person name="Dahlstrom E."/>
            <person name="Martens C."/>
            <person name="Bruno D."/>
            <person name="Barbian K."/>
            <person name="Porcella S.F."/>
            <person name="Nash T."/>
        </authorList>
    </citation>
    <scope>NUCLEOTIDE SEQUENCE</scope>
    <source>
        <strain evidence="2">DH</strain>
    </source>
</reference>
<evidence type="ECO:0000313" key="1">
    <source>
        <dbReference type="EMBL" id="ESU39143.1"/>
    </source>
</evidence>
<evidence type="ECO:0000313" key="2">
    <source>
        <dbReference type="Proteomes" id="UP000018320"/>
    </source>
</evidence>
<accession>V6TJL3</accession>
<gene>
    <name evidence="1" type="ORF">DHA2_150072</name>
</gene>
<comment type="caution">
    <text evidence="1">The sequence shown here is derived from an EMBL/GenBank/DDBJ whole genome shotgun (WGS) entry which is preliminary data.</text>
</comment>
<dbReference type="InterPro" id="IPR011009">
    <property type="entry name" value="Kinase-like_dom_sf"/>
</dbReference>
<proteinExistence type="predicted"/>
<dbReference type="SUPFAM" id="SSF56112">
    <property type="entry name" value="Protein kinase-like (PK-like)"/>
    <property type="match status" value="1"/>
</dbReference>
<sequence>MPARRCSLGCEEHCRGFHERGKAPSPRSAKGPCVPEFSLQGLYGHTGDDLGAGALGGLELRRHAFTEASHPSVFRYHRVIRTNCFVYTTMDRGHGSLGQLLLEHMQADEPVAKGLVLSIMEQLSAGLAYLHGVCWEDSSGAPCQEIVH</sequence>
<name>V6TJL3_GIAIN</name>